<evidence type="ECO:0000256" key="1">
    <source>
        <dbReference type="ARBA" id="ARBA00023002"/>
    </source>
</evidence>
<dbReference type="InterPro" id="IPR012349">
    <property type="entry name" value="Split_barrel_FMN-bd"/>
</dbReference>
<dbReference type="InterPro" id="IPR011576">
    <property type="entry name" value="Pyridox_Oxase_N"/>
</dbReference>
<dbReference type="InterPro" id="IPR052019">
    <property type="entry name" value="F420H2_bilvrd_red/Heme_oxyg"/>
</dbReference>
<evidence type="ECO:0000313" key="4">
    <source>
        <dbReference type="Proteomes" id="UP000190797"/>
    </source>
</evidence>
<dbReference type="Proteomes" id="UP000190797">
    <property type="component" value="Chromosome"/>
</dbReference>
<dbReference type="EMBL" id="CP017717">
    <property type="protein sequence ID" value="AQZ61974.1"/>
    <property type="molecule type" value="Genomic_DNA"/>
</dbReference>
<dbReference type="RefSeq" id="WP_080038115.1">
    <property type="nucleotide sequence ID" value="NZ_CP017717.1"/>
</dbReference>
<dbReference type="STRING" id="1909395.BKM31_11255"/>
<dbReference type="PANTHER" id="PTHR35176:SF6">
    <property type="entry name" value="HEME OXYGENASE HI_0854-RELATED"/>
    <property type="match status" value="1"/>
</dbReference>
<dbReference type="Gene3D" id="2.30.110.10">
    <property type="entry name" value="Electron Transport, Fmn-binding Protein, Chain A"/>
    <property type="match status" value="1"/>
</dbReference>
<organism evidence="3 4">
    <name type="scientific">[Actinomadura] parvosata subsp. kistnae</name>
    <dbReference type="NCBI Taxonomy" id="1909395"/>
    <lineage>
        <taxon>Bacteria</taxon>
        <taxon>Bacillati</taxon>
        <taxon>Actinomycetota</taxon>
        <taxon>Actinomycetes</taxon>
        <taxon>Streptosporangiales</taxon>
        <taxon>Streptosporangiaceae</taxon>
        <taxon>Nonomuraea</taxon>
    </lineage>
</organism>
<dbReference type="Pfam" id="PF01243">
    <property type="entry name" value="PNPOx_N"/>
    <property type="match status" value="1"/>
</dbReference>
<dbReference type="InterPro" id="IPR019920">
    <property type="entry name" value="F420-binding_dom_put"/>
</dbReference>
<dbReference type="OrthoDB" id="1094370at2"/>
<proteinExistence type="predicted"/>
<protein>
    <submittedName>
        <fullName evidence="3">PPOX class F420-dependent enzyme</fullName>
    </submittedName>
</protein>
<sequence length="143" mass="15653">MDENQSGPAPRALTDEELVKLLDGQQFGVLATVKRSGHPAMSTVLYRWDPAGRIIRISTTAGRLKARQVRNDPHVSLHVQGPDVWSFAVAEGEAEVSADADDLLAFAGEQPDPAAFLEQQAREERVIIKIKVSRLYGTALDFS</sequence>
<keyword evidence="1" id="KW-0560">Oxidoreductase</keyword>
<evidence type="ECO:0000259" key="2">
    <source>
        <dbReference type="Pfam" id="PF01243"/>
    </source>
</evidence>
<dbReference type="AlphaFoldDB" id="A0A1U9ZVJ7"/>
<accession>A0A1U9ZVJ7</accession>
<reference evidence="4" key="1">
    <citation type="journal article" date="2017" name="Med. Chem. Commun.">
        <title>Nonomuraea sp. ATCC 55076 harbours the largest actinomycete chromosome to date and the kistamicin biosynthetic gene cluster.</title>
        <authorList>
            <person name="Nazari B."/>
            <person name="Forneris C.C."/>
            <person name="Gibson M.I."/>
            <person name="Moon K."/>
            <person name="Schramma K.R."/>
            <person name="Seyedsayamdost M.R."/>
        </authorList>
    </citation>
    <scope>NUCLEOTIDE SEQUENCE [LARGE SCALE GENOMIC DNA]</scope>
    <source>
        <strain evidence="4">ATCC 55076</strain>
    </source>
</reference>
<name>A0A1U9ZVJ7_9ACTN</name>
<dbReference type="PANTHER" id="PTHR35176">
    <property type="entry name" value="HEME OXYGENASE HI_0854-RELATED"/>
    <property type="match status" value="1"/>
</dbReference>
<dbReference type="NCBIfam" id="TIGR03618">
    <property type="entry name" value="Rv1155_F420"/>
    <property type="match status" value="1"/>
</dbReference>
<dbReference type="GO" id="GO:0016627">
    <property type="term" value="F:oxidoreductase activity, acting on the CH-CH group of donors"/>
    <property type="evidence" value="ECO:0007669"/>
    <property type="project" value="TreeGrafter"/>
</dbReference>
<dbReference type="SUPFAM" id="SSF50475">
    <property type="entry name" value="FMN-binding split barrel"/>
    <property type="match status" value="1"/>
</dbReference>
<dbReference type="KEGG" id="noa:BKM31_11255"/>
<dbReference type="GO" id="GO:0005829">
    <property type="term" value="C:cytosol"/>
    <property type="evidence" value="ECO:0007669"/>
    <property type="project" value="TreeGrafter"/>
</dbReference>
<feature type="domain" description="Pyridoxamine 5'-phosphate oxidase N-terminal" evidence="2">
    <location>
        <begin position="15"/>
        <end position="137"/>
    </location>
</feature>
<dbReference type="GO" id="GO:0070967">
    <property type="term" value="F:coenzyme F420 binding"/>
    <property type="evidence" value="ECO:0007669"/>
    <property type="project" value="TreeGrafter"/>
</dbReference>
<evidence type="ECO:0000313" key="3">
    <source>
        <dbReference type="EMBL" id="AQZ61974.1"/>
    </source>
</evidence>
<keyword evidence="4" id="KW-1185">Reference proteome</keyword>
<gene>
    <name evidence="3" type="ORF">BKM31_11255</name>
</gene>